<evidence type="ECO:0000259" key="3">
    <source>
        <dbReference type="Pfam" id="PF26526"/>
    </source>
</evidence>
<feature type="domain" description="DUF8175" evidence="3">
    <location>
        <begin position="84"/>
        <end position="260"/>
    </location>
</feature>
<evidence type="ECO:0000256" key="1">
    <source>
        <dbReference type="SAM" id="MobiDB-lite"/>
    </source>
</evidence>
<protein>
    <recommendedName>
        <fullName evidence="3">DUF8175 domain-containing protein</fullName>
    </recommendedName>
</protein>
<feature type="region of interest" description="Disordered" evidence="1">
    <location>
        <begin position="41"/>
        <end position="75"/>
    </location>
</feature>
<dbReference type="RefSeq" id="WP_269554796.1">
    <property type="nucleotide sequence ID" value="NZ_CP178555.1"/>
</dbReference>
<keyword evidence="2" id="KW-0472">Membrane</keyword>
<keyword evidence="2" id="KW-1133">Transmembrane helix</keyword>
<keyword evidence="2" id="KW-0812">Transmembrane</keyword>
<evidence type="ECO:0000256" key="2">
    <source>
        <dbReference type="SAM" id="Phobius"/>
    </source>
</evidence>
<gene>
    <name evidence="4" type="ORF">QBL07_19535</name>
</gene>
<organism evidence="4">
    <name type="scientific">Gordonia rubripertincta</name>
    <name type="common">Rhodococcus corallinus</name>
    <dbReference type="NCBI Taxonomy" id="36822"/>
    <lineage>
        <taxon>Bacteria</taxon>
        <taxon>Bacillati</taxon>
        <taxon>Actinomycetota</taxon>
        <taxon>Actinomycetes</taxon>
        <taxon>Mycobacteriales</taxon>
        <taxon>Gordoniaceae</taxon>
        <taxon>Gordonia</taxon>
    </lineage>
</organism>
<dbReference type="InterPro" id="IPR058488">
    <property type="entry name" value="DUF8175"/>
</dbReference>
<feature type="transmembrane region" description="Helical" evidence="2">
    <location>
        <begin position="19"/>
        <end position="38"/>
    </location>
</feature>
<geneLocation type="plasmid" evidence="4">
    <name>p1517_part_1</name>
</geneLocation>
<keyword evidence="4" id="KW-0614">Plasmid</keyword>
<sequence>MSTNDTETTTAKRRWNRPIVWIALAVVGVAIVAAVGYASSRLDNSDETTPPPPPPISKPAVPSGDPGQDYLGNDVDVLGRGMRIPADPNGHVLDQDAKTSPAQLTSPLRAPQGLEWQKVYGVPMPFSTSDGPTAISDDGVPSGFSRTPQGAALASLQILLRATFGPQNVRQAVVAAAVIGPDDLKQQMLAVTNDPQYQTMPAAVQITPDRYTENAASIRWAFGPFPAPEEFPTTNGTVYGGGYMPVVWDDGRWKLRITEQMLSTDQGLMEYIDNPAWSTWF</sequence>
<evidence type="ECO:0000313" key="4">
    <source>
        <dbReference type="EMBL" id="MDG6783014.1"/>
    </source>
</evidence>
<comment type="caution">
    <text evidence="4">The sequence shown here is derived from an EMBL/GenBank/DDBJ whole genome shotgun (WGS) entry which is preliminary data.</text>
</comment>
<dbReference type="Pfam" id="PF26526">
    <property type="entry name" value="DUF8175"/>
    <property type="match status" value="1"/>
</dbReference>
<dbReference type="AlphaFoldDB" id="A0AAW6RC50"/>
<reference evidence="4" key="1">
    <citation type="submission" date="2023-04" db="EMBL/GenBank/DDBJ databases">
        <title>Characterization and analysis of the complete genome of Gordonia rubripertincta 112, the degrader of aromatic and aliphatic compounds.</title>
        <authorList>
            <person name="Frantsuzova E."/>
            <person name="Bogun A."/>
            <person name="Delegan Y."/>
        </authorList>
    </citation>
    <scope>NUCLEOTIDE SEQUENCE</scope>
    <source>
        <strain evidence="4">112</strain>
        <plasmid evidence="4">p1517_part_1</plasmid>
    </source>
</reference>
<accession>A0AAW6RC50</accession>
<name>A0AAW6RC50_GORRU</name>
<proteinExistence type="predicted"/>
<dbReference type="EMBL" id="JARUXG010000015">
    <property type="protein sequence ID" value="MDG6783014.1"/>
    <property type="molecule type" value="Genomic_DNA"/>
</dbReference>